<name>A0A183HM46_9BILA</name>
<sequence>MLSTTVTTTVTTTTSSTIGQGNDASSGRSTQLQQSHQQLGTPSIQQMQPSMFPQGIHFFNKLAINFVCLSMFFDS</sequence>
<feature type="region of interest" description="Disordered" evidence="1">
    <location>
        <begin position="1"/>
        <end position="42"/>
    </location>
</feature>
<feature type="compositionally biased region" description="Polar residues" evidence="1">
    <location>
        <begin position="18"/>
        <end position="42"/>
    </location>
</feature>
<gene>
    <name evidence="2" type="ORF">OFLC_LOCUS8557</name>
</gene>
<keyword evidence="3" id="KW-1185">Reference proteome</keyword>
<evidence type="ECO:0000313" key="4">
    <source>
        <dbReference type="WBParaSite" id="OFLC_0000855701-mRNA-1"/>
    </source>
</evidence>
<proteinExistence type="predicted"/>
<protein>
    <submittedName>
        <fullName evidence="2 4">Uncharacterized protein</fullName>
    </submittedName>
</protein>
<evidence type="ECO:0000313" key="2">
    <source>
        <dbReference type="EMBL" id="VDO56244.1"/>
    </source>
</evidence>
<evidence type="ECO:0000256" key="1">
    <source>
        <dbReference type="SAM" id="MobiDB-lite"/>
    </source>
</evidence>
<reference evidence="4" key="1">
    <citation type="submission" date="2016-06" db="UniProtKB">
        <authorList>
            <consortium name="WormBaseParasite"/>
        </authorList>
    </citation>
    <scope>IDENTIFICATION</scope>
</reference>
<feature type="compositionally biased region" description="Low complexity" evidence="1">
    <location>
        <begin position="1"/>
        <end position="17"/>
    </location>
</feature>
<dbReference type="AlphaFoldDB" id="A0A183HM46"/>
<dbReference type="EMBL" id="UZAJ01009789">
    <property type="protein sequence ID" value="VDO56244.1"/>
    <property type="molecule type" value="Genomic_DNA"/>
</dbReference>
<accession>A0A183HM46</accession>
<reference evidence="2 3" key="2">
    <citation type="submission" date="2018-11" db="EMBL/GenBank/DDBJ databases">
        <authorList>
            <consortium name="Pathogen Informatics"/>
        </authorList>
    </citation>
    <scope>NUCLEOTIDE SEQUENCE [LARGE SCALE GENOMIC DNA]</scope>
</reference>
<dbReference type="WBParaSite" id="OFLC_0000855701-mRNA-1">
    <property type="protein sequence ID" value="OFLC_0000855701-mRNA-1"/>
    <property type="gene ID" value="OFLC_0000855701"/>
</dbReference>
<dbReference type="Proteomes" id="UP000267606">
    <property type="component" value="Unassembled WGS sequence"/>
</dbReference>
<organism evidence="4">
    <name type="scientific">Onchocerca flexuosa</name>
    <dbReference type="NCBI Taxonomy" id="387005"/>
    <lineage>
        <taxon>Eukaryota</taxon>
        <taxon>Metazoa</taxon>
        <taxon>Ecdysozoa</taxon>
        <taxon>Nematoda</taxon>
        <taxon>Chromadorea</taxon>
        <taxon>Rhabditida</taxon>
        <taxon>Spirurina</taxon>
        <taxon>Spiruromorpha</taxon>
        <taxon>Filarioidea</taxon>
        <taxon>Onchocercidae</taxon>
        <taxon>Onchocerca</taxon>
    </lineage>
</organism>
<dbReference type="STRING" id="387005.A0A183HM46"/>
<evidence type="ECO:0000313" key="3">
    <source>
        <dbReference type="Proteomes" id="UP000267606"/>
    </source>
</evidence>